<keyword evidence="2" id="KW-1185">Reference proteome</keyword>
<accession>A0A8H5TVK8</accession>
<sequence length="202" mass="23116">MQKCPQGALQILRAPVPEDLHSLGIWADQLPNLRRLHVERGLRSGDLFYLGPAPYSLFFSAFPQLEWLVLGKAIDIALFKHRTVQSVSLANSDFVSMLKSMPCLTHFAFNLSPETISGYFFRETEAIGQATALDRYMVRAVWYEEVLQQILSYVPGLTEVCIVVDRRLKYRAVREAGTTDVVITEEKLEYGQIEPRFPRFLF</sequence>
<comment type="caution">
    <text evidence="1">The sequence shown here is derived from an EMBL/GenBank/DDBJ whole genome shotgun (WGS) entry which is preliminary data.</text>
</comment>
<reference evidence="1 2" key="1">
    <citation type="submission" date="2020-05" db="EMBL/GenBank/DDBJ databases">
        <title>Identification and distribution of gene clusters putatively required for synthesis of sphingolipid metabolism inhibitors in phylogenetically diverse species of the filamentous fungus Fusarium.</title>
        <authorList>
            <person name="Kim H.-S."/>
            <person name="Busman M."/>
            <person name="Brown D.W."/>
            <person name="Divon H."/>
            <person name="Uhlig S."/>
            <person name="Proctor R.H."/>
        </authorList>
    </citation>
    <scope>NUCLEOTIDE SEQUENCE [LARGE SCALE GENOMIC DNA]</scope>
    <source>
        <strain evidence="1 2">NRRL 20693</strain>
    </source>
</reference>
<evidence type="ECO:0000313" key="2">
    <source>
        <dbReference type="Proteomes" id="UP000567885"/>
    </source>
</evidence>
<dbReference type="Proteomes" id="UP000567885">
    <property type="component" value="Unassembled WGS sequence"/>
</dbReference>
<name>A0A8H5TVK8_FUSHE</name>
<dbReference type="EMBL" id="JAAGWQ010000013">
    <property type="protein sequence ID" value="KAF5679164.1"/>
    <property type="molecule type" value="Genomic_DNA"/>
</dbReference>
<dbReference type="AlphaFoldDB" id="A0A8H5TVK8"/>
<organism evidence="1 2">
    <name type="scientific">Fusarium heterosporum</name>
    <dbReference type="NCBI Taxonomy" id="42747"/>
    <lineage>
        <taxon>Eukaryota</taxon>
        <taxon>Fungi</taxon>
        <taxon>Dikarya</taxon>
        <taxon>Ascomycota</taxon>
        <taxon>Pezizomycotina</taxon>
        <taxon>Sordariomycetes</taxon>
        <taxon>Hypocreomycetidae</taxon>
        <taxon>Hypocreales</taxon>
        <taxon>Nectriaceae</taxon>
        <taxon>Fusarium</taxon>
        <taxon>Fusarium heterosporum species complex</taxon>
    </lineage>
</organism>
<gene>
    <name evidence="1" type="ORF">FHETE_905</name>
</gene>
<evidence type="ECO:0000313" key="1">
    <source>
        <dbReference type="EMBL" id="KAF5679164.1"/>
    </source>
</evidence>
<proteinExistence type="predicted"/>
<protein>
    <submittedName>
        <fullName evidence="1">Uncharacterized protein</fullName>
    </submittedName>
</protein>